<evidence type="ECO:0000256" key="5">
    <source>
        <dbReference type="ARBA" id="ARBA00022946"/>
    </source>
</evidence>
<evidence type="ECO:0000256" key="7">
    <source>
        <dbReference type="ARBA" id="ARBA00023160"/>
    </source>
</evidence>
<dbReference type="AlphaFoldDB" id="A0A9D1NT82"/>
<dbReference type="GO" id="GO:0000036">
    <property type="term" value="F:acyl carrier activity"/>
    <property type="evidence" value="ECO:0007669"/>
    <property type="project" value="TreeGrafter"/>
</dbReference>
<dbReference type="InterPro" id="IPR029069">
    <property type="entry name" value="HotDog_dom_sf"/>
</dbReference>
<name>A0A9D1NT82_9FIRM</name>
<proteinExistence type="inferred from homology"/>
<keyword evidence="6" id="KW-0443">Lipid metabolism</keyword>
<dbReference type="CDD" id="cd00586">
    <property type="entry name" value="4HBT"/>
    <property type="match status" value="1"/>
</dbReference>
<dbReference type="PANTHER" id="PTHR31727">
    <property type="entry name" value="OLEOYL-ACYL CARRIER PROTEIN THIOESTERASE 1, CHLOROPLASTIC"/>
    <property type="match status" value="1"/>
</dbReference>
<dbReference type="Pfam" id="PF01643">
    <property type="entry name" value="Acyl-ACP_TE"/>
    <property type="match status" value="1"/>
</dbReference>
<reference evidence="10" key="1">
    <citation type="submission" date="2020-10" db="EMBL/GenBank/DDBJ databases">
        <authorList>
            <person name="Gilroy R."/>
        </authorList>
    </citation>
    <scope>NUCLEOTIDE SEQUENCE</scope>
    <source>
        <strain evidence="10">ChiBcec2-4451</strain>
    </source>
</reference>
<gene>
    <name evidence="10" type="ORF">IAA63_02945</name>
</gene>
<evidence type="ECO:0000259" key="9">
    <source>
        <dbReference type="Pfam" id="PF20791"/>
    </source>
</evidence>
<comment type="caution">
    <text evidence="10">The sequence shown here is derived from an EMBL/GenBank/DDBJ whole genome shotgun (WGS) entry which is preliminary data.</text>
</comment>
<dbReference type="Pfam" id="PF20791">
    <property type="entry name" value="Acyl-ACP_TE_C"/>
    <property type="match status" value="1"/>
</dbReference>
<keyword evidence="7" id="KW-0275">Fatty acid biosynthesis</keyword>
<dbReference type="SUPFAM" id="SSF54637">
    <property type="entry name" value="Thioesterase/thiol ester dehydrase-isomerase"/>
    <property type="match status" value="2"/>
</dbReference>
<organism evidence="10 11">
    <name type="scientific">Candidatus Pullilachnospira stercoravium</name>
    <dbReference type="NCBI Taxonomy" id="2840913"/>
    <lineage>
        <taxon>Bacteria</taxon>
        <taxon>Bacillati</taxon>
        <taxon>Bacillota</taxon>
        <taxon>Clostridia</taxon>
        <taxon>Lachnospirales</taxon>
        <taxon>Lachnospiraceae</taxon>
        <taxon>Lachnospiraceae incertae sedis</taxon>
        <taxon>Candidatus Pullilachnospira</taxon>
    </lineage>
</organism>
<reference evidence="10" key="2">
    <citation type="journal article" date="2021" name="PeerJ">
        <title>Extensive microbial diversity within the chicken gut microbiome revealed by metagenomics and culture.</title>
        <authorList>
            <person name="Gilroy R."/>
            <person name="Ravi A."/>
            <person name="Getino M."/>
            <person name="Pursley I."/>
            <person name="Horton D.L."/>
            <person name="Alikhan N.F."/>
            <person name="Baker D."/>
            <person name="Gharbi K."/>
            <person name="Hall N."/>
            <person name="Watson M."/>
            <person name="Adriaenssens E.M."/>
            <person name="Foster-Nyarko E."/>
            <person name="Jarju S."/>
            <person name="Secka A."/>
            <person name="Antonio M."/>
            <person name="Oren A."/>
            <person name="Chaudhuri R.R."/>
            <person name="La Ragione R."/>
            <person name="Hildebrand F."/>
            <person name="Pallen M.J."/>
        </authorList>
    </citation>
    <scope>NUCLEOTIDE SEQUENCE</scope>
    <source>
        <strain evidence="10">ChiBcec2-4451</strain>
    </source>
</reference>
<accession>A0A9D1NT82</accession>
<dbReference type="PANTHER" id="PTHR31727:SF6">
    <property type="entry name" value="OLEOYL-ACYL CARRIER PROTEIN THIOESTERASE 1, CHLOROPLASTIC"/>
    <property type="match status" value="1"/>
</dbReference>
<feature type="domain" description="Acyl-ACP thioesterase N-terminal hotdog" evidence="8">
    <location>
        <begin position="8"/>
        <end position="129"/>
    </location>
</feature>
<keyword evidence="4" id="KW-0276">Fatty acid metabolism</keyword>
<keyword evidence="2" id="KW-0444">Lipid biosynthesis</keyword>
<protein>
    <submittedName>
        <fullName evidence="10">Acyl-[acyl-carrier-protein] thioesterase</fullName>
    </submittedName>
</protein>
<evidence type="ECO:0000259" key="8">
    <source>
        <dbReference type="Pfam" id="PF01643"/>
    </source>
</evidence>
<keyword evidence="5" id="KW-0809">Transit peptide</keyword>
<feature type="domain" description="Acyl-ACP thioesterase-like C-terminal" evidence="9">
    <location>
        <begin position="152"/>
        <end position="205"/>
    </location>
</feature>
<evidence type="ECO:0000256" key="2">
    <source>
        <dbReference type="ARBA" id="ARBA00022516"/>
    </source>
</evidence>
<evidence type="ECO:0000256" key="6">
    <source>
        <dbReference type="ARBA" id="ARBA00023098"/>
    </source>
</evidence>
<dbReference type="InterPro" id="IPR045023">
    <property type="entry name" value="FATA/B"/>
</dbReference>
<dbReference type="InterPro" id="IPR002864">
    <property type="entry name" value="Acyl-ACP_thioesterase_NHD"/>
</dbReference>
<dbReference type="InterPro" id="IPR049427">
    <property type="entry name" value="Acyl-ACP_TE_C"/>
</dbReference>
<evidence type="ECO:0000256" key="3">
    <source>
        <dbReference type="ARBA" id="ARBA00022801"/>
    </source>
</evidence>
<evidence type="ECO:0000256" key="1">
    <source>
        <dbReference type="ARBA" id="ARBA00006500"/>
    </source>
</evidence>
<dbReference type="GO" id="GO:0016297">
    <property type="term" value="F:fatty acyl-[ACP] hydrolase activity"/>
    <property type="evidence" value="ECO:0007669"/>
    <property type="project" value="InterPro"/>
</dbReference>
<evidence type="ECO:0000313" key="10">
    <source>
        <dbReference type="EMBL" id="HIV12083.1"/>
    </source>
</evidence>
<sequence>MGYSFESRVRYSEIGEDKRLTMTGLLNYFQDCTTFHSEAVGRGMEVLESIRHVWVLSSWQIFVNRYPKLGEHIVVSTWPYDFKGFYGSRNFELKTADGEQLAYANSLWSFLNLETGMPARILPEELAAYRLEEKLDMDYAPRKIRVPEHTVQRETFTVKPHHLDTNHHVNNGQYVSMARDCFREDFTIRQLRVEYKRQALLGDQIIPYLAAEGDRYVVSLNNPDGQPYAIVEFTVKARQQSGDGFCTSGYWKMK</sequence>
<evidence type="ECO:0000256" key="4">
    <source>
        <dbReference type="ARBA" id="ARBA00022832"/>
    </source>
</evidence>
<evidence type="ECO:0000313" key="11">
    <source>
        <dbReference type="Proteomes" id="UP000886723"/>
    </source>
</evidence>
<comment type="similarity">
    <text evidence="1">Belongs to the acyl-ACP thioesterase family.</text>
</comment>
<dbReference type="Proteomes" id="UP000886723">
    <property type="component" value="Unassembled WGS sequence"/>
</dbReference>
<dbReference type="EMBL" id="DVON01000057">
    <property type="protein sequence ID" value="HIV12083.1"/>
    <property type="molecule type" value="Genomic_DNA"/>
</dbReference>
<dbReference type="Gene3D" id="3.10.129.10">
    <property type="entry name" value="Hotdog Thioesterase"/>
    <property type="match status" value="1"/>
</dbReference>
<keyword evidence="3" id="KW-0378">Hydrolase</keyword>